<feature type="region of interest" description="Disordered" evidence="1">
    <location>
        <begin position="1"/>
        <end position="23"/>
    </location>
</feature>
<gene>
    <name evidence="2" type="ORF">HNR22_002688</name>
</gene>
<keyword evidence="3" id="KW-1185">Reference proteome</keyword>
<accession>A0A7Y9X0J1</accession>
<reference evidence="2 3" key="1">
    <citation type="submission" date="2020-07" db="EMBL/GenBank/DDBJ databases">
        <title>Sequencing the genomes of 1000 actinobacteria strains.</title>
        <authorList>
            <person name="Klenk H.-P."/>
        </authorList>
    </citation>
    <scope>NUCLEOTIDE SEQUENCE [LARGE SCALE GENOMIC DNA]</scope>
    <source>
        <strain evidence="2 3">DSM 45876</strain>
    </source>
</reference>
<sequence>MSSPVDRAAANAVGGGYRESDGLVALGGYQPARDLDRPDTW</sequence>
<evidence type="ECO:0000256" key="1">
    <source>
        <dbReference type="SAM" id="MobiDB-lite"/>
    </source>
</evidence>
<dbReference type="EMBL" id="JACCHK010000001">
    <property type="protein sequence ID" value="NYH42961.1"/>
    <property type="molecule type" value="Genomic_DNA"/>
</dbReference>
<evidence type="ECO:0000313" key="3">
    <source>
        <dbReference type="Proteomes" id="UP000523545"/>
    </source>
</evidence>
<comment type="caution">
    <text evidence="2">The sequence shown here is derived from an EMBL/GenBank/DDBJ whole genome shotgun (WGS) entry which is preliminary data.</text>
</comment>
<dbReference type="Proteomes" id="UP000523545">
    <property type="component" value="Unassembled WGS sequence"/>
</dbReference>
<name>A0A7Y9X0J1_9ACTN</name>
<evidence type="ECO:0000313" key="2">
    <source>
        <dbReference type="EMBL" id="NYH42961.1"/>
    </source>
</evidence>
<organism evidence="2 3">
    <name type="scientific">Micromonospora jinlongensis</name>
    <dbReference type="NCBI Taxonomy" id="1287877"/>
    <lineage>
        <taxon>Bacteria</taxon>
        <taxon>Bacillati</taxon>
        <taxon>Actinomycetota</taxon>
        <taxon>Actinomycetes</taxon>
        <taxon>Micromonosporales</taxon>
        <taxon>Micromonosporaceae</taxon>
        <taxon>Micromonospora</taxon>
    </lineage>
</organism>
<dbReference type="AlphaFoldDB" id="A0A7Y9X0J1"/>
<proteinExistence type="predicted"/>
<dbReference type="RefSeq" id="WP_281374164.1">
    <property type="nucleotide sequence ID" value="NZ_JACCHK010000001.1"/>
</dbReference>
<protein>
    <submittedName>
        <fullName evidence="2">Uncharacterized protein</fullName>
    </submittedName>
</protein>